<dbReference type="GO" id="GO:0045039">
    <property type="term" value="P:protein insertion into mitochondrial inner membrane"/>
    <property type="evidence" value="ECO:0007669"/>
    <property type="project" value="UniProtKB-UniRule"/>
</dbReference>
<keyword evidence="6 9" id="KW-0496">Mitochondrion</keyword>
<dbReference type="GO" id="GO:0042721">
    <property type="term" value="C:TIM22 mitochondrial import inner membrane insertion complex"/>
    <property type="evidence" value="ECO:0007669"/>
    <property type="project" value="UniProtKB-UniRule"/>
</dbReference>
<keyword evidence="5" id="KW-1133">Transmembrane helix</keyword>
<reference evidence="10" key="1">
    <citation type="submission" date="2015-12" db="EMBL/GenBank/DDBJ databases">
        <title>De novo transcriptome assembly of four potential Pierce s Disease insect vectors from Arizona vineyards.</title>
        <authorList>
            <person name="Tassone E.E."/>
        </authorList>
    </citation>
    <scope>NUCLEOTIDE SEQUENCE</scope>
</reference>
<dbReference type="Pfam" id="PF02466">
    <property type="entry name" value="Tim17"/>
    <property type="match status" value="1"/>
</dbReference>
<keyword evidence="9" id="KW-0811">Translocation</keyword>
<evidence type="ECO:0000256" key="3">
    <source>
        <dbReference type="ARBA" id="ARBA00022692"/>
    </source>
</evidence>
<comment type="subunit">
    <text evidence="9">Component of the TIM22 complex.</text>
</comment>
<keyword evidence="9" id="KW-0813">Transport</keyword>
<name>A0A1B6DNE3_9HEMI</name>
<evidence type="ECO:0000256" key="5">
    <source>
        <dbReference type="ARBA" id="ARBA00022989"/>
    </source>
</evidence>
<dbReference type="GO" id="GO:0008320">
    <property type="term" value="F:protein transmembrane transporter activity"/>
    <property type="evidence" value="ECO:0007669"/>
    <property type="project" value="UniProtKB-UniRule"/>
</dbReference>
<dbReference type="AlphaFoldDB" id="A0A1B6DNE3"/>
<evidence type="ECO:0000313" key="10">
    <source>
        <dbReference type="EMBL" id="JAS27192.1"/>
    </source>
</evidence>
<sequence>MNSLNLNKFQAESDRGQIISNYSNTENVLRYFVGNNQRYRENIVIPAMFGAVKIKTREEKMIESVFESCPFKSAMSCVVGYALGAAVGLFSSSVGPTAGMGVEIEKQTAKQILLEMKGSMMSYGKNFAMVGGVFSAVECIIESHRGTSDWKNGTYAGAVTGGLIGVRAGIKAGLVGAAGFAAFSTAIDYYMRH</sequence>
<evidence type="ECO:0000256" key="8">
    <source>
        <dbReference type="ARBA" id="ARBA00024713"/>
    </source>
</evidence>
<protein>
    <recommendedName>
        <fullName evidence="9">Mitochondrial import inner membrane translocase subunit TIM22</fullName>
    </recommendedName>
</protein>
<proteinExistence type="inferred from homology"/>
<evidence type="ECO:0000256" key="6">
    <source>
        <dbReference type="ARBA" id="ARBA00023128"/>
    </source>
</evidence>
<keyword evidence="9" id="KW-0653">Protein transport</keyword>
<dbReference type="GO" id="GO:0030943">
    <property type="term" value="F:mitochondrion targeting sequence binding"/>
    <property type="evidence" value="ECO:0007669"/>
    <property type="project" value="TreeGrafter"/>
</dbReference>
<accession>A0A1B6DNE3</accession>
<comment type="function">
    <text evidence="8 9">Essential core component of the TIM22 complex, a complex that mediates the import and insertion of multi-pass transmembrane proteins into the mitochondrial inner membrane. In the TIM22 complex, it constitutes the voltage-activated and signal-gated channel. Forms a twin-pore translocase that uses the membrane potential as external driving force in 2 voltage-dependent steps.</text>
</comment>
<keyword evidence="3" id="KW-0812">Transmembrane</keyword>
<evidence type="ECO:0000256" key="9">
    <source>
        <dbReference type="RuleBase" id="RU367038"/>
    </source>
</evidence>
<gene>
    <name evidence="10" type="ORF">g.33833</name>
</gene>
<dbReference type="PANTHER" id="PTHR14110">
    <property type="entry name" value="MITOCHONDRIAL IMPORT INNER MEMBRANE TRANSLOCASE SUBUNIT TIM22"/>
    <property type="match status" value="1"/>
</dbReference>
<dbReference type="EMBL" id="GEDC01010106">
    <property type="protein sequence ID" value="JAS27192.1"/>
    <property type="molecule type" value="Transcribed_RNA"/>
</dbReference>
<organism evidence="10">
    <name type="scientific">Clastoptera arizonana</name>
    <name type="common">Arizona spittle bug</name>
    <dbReference type="NCBI Taxonomy" id="38151"/>
    <lineage>
        <taxon>Eukaryota</taxon>
        <taxon>Metazoa</taxon>
        <taxon>Ecdysozoa</taxon>
        <taxon>Arthropoda</taxon>
        <taxon>Hexapoda</taxon>
        <taxon>Insecta</taxon>
        <taxon>Pterygota</taxon>
        <taxon>Neoptera</taxon>
        <taxon>Paraneoptera</taxon>
        <taxon>Hemiptera</taxon>
        <taxon>Auchenorrhyncha</taxon>
        <taxon>Cercopoidea</taxon>
        <taxon>Clastopteridae</taxon>
        <taxon>Clastoptera</taxon>
    </lineage>
</organism>
<dbReference type="InterPro" id="IPR039175">
    <property type="entry name" value="TIM22"/>
</dbReference>
<keyword evidence="4 9" id="KW-0999">Mitochondrion inner membrane</keyword>
<dbReference type="PANTHER" id="PTHR14110:SF0">
    <property type="entry name" value="MITOCHONDRIAL IMPORT INNER MEMBRANE TRANSLOCASE SUBUNIT TIM22"/>
    <property type="match status" value="1"/>
</dbReference>
<comment type="subcellular location">
    <subcellularLocation>
        <location evidence="1 9">Mitochondrion inner membrane</location>
        <topology evidence="1 9">Multi-pass membrane protein</topology>
    </subcellularLocation>
</comment>
<keyword evidence="7" id="KW-0472">Membrane</keyword>
<comment type="similarity">
    <text evidence="2 9">Belongs to the Tim17/Tim22/Tim23 family.</text>
</comment>
<evidence type="ECO:0000256" key="7">
    <source>
        <dbReference type="ARBA" id="ARBA00023136"/>
    </source>
</evidence>
<evidence type="ECO:0000256" key="2">
    <source>
        <dbReference type="ARBA" id="ARBA00008444"/>
    </source>
</evidence>
<evidence type="ECO:0000256" key="4">
    <source>
        <dbReference type="ARBA" id="ARBA00022792"/>
    </source>
</evidence>
<evidence type="ECO:0000256" key="1">
    <source>
        <dbReference type="ARBA" id="ARBA00004448"/>
    </source>
</evidence>